<organism evidence="1 2">
    <name type="scientific">Roseateles toxinivorans</name>
    <dbReference type="NCBI Taxonomy" id="270368"/>
    <lineage>
        <taxon>Bacteria</taxon>
        <taxon>Pseudomonadati</taxon>
        <taxon>Pseudomonadota</taxon>
        <taxon>Betaproteobacteria</taxon>
        <taxon>Burkholderiales</taxon>
        <taxon>Sphaerotilaceae</taxon>
        <taxon>Roseateles</taxon>
    </lineage>
</organism>
<comment type="caution">
    <text evidence="1">The sequence shown here is derived from an EMBL/GenBank/DDBJ whole genome shotgun (WGS) entry which is preliminary data.</text>
</comment>
<evidence type="ECO:0000313" key="1">
    <source>
        <dbReference type="EMBL" id="TDP71148.1"/>
    </source>
</evidence>
<gene>
    <name evidence="1" type="ORF">DES47_103126</name>
</gene>
<dbReference type="Pfam" id="PF09720">
    <property type="entry name" value="Unstab_antitox"/>
    <property type="match status" value="1"/>
</dbReference>
<name>A0A4R6QNJ6_9BURK</name>
<proteinExistence type="predicted"/>
<dbReference type="NCBIfam" id="TIGR02574">
    <property type="entry name" value="stabl_TIGR02574"/>
    <property type="match status" value="1"/>
</dbReference>
<accession>A0A4R6QNJ6</accession>
<keyword evidence="2" id="KW-1185">Reference proteome</keyword>
<dbReference type="Proteomes" id="UP000295361">
    <property type="component" value="Unassembled WGS sequence"/>
</dbReference>
<dbReference type="InterPro" id="IPR013406">
    <property type="entry name" value="CHP02574_addiction_mod"/>
</dbReference>
<dbReference type="EMBL" id="SNXS01000003">
    <property type="protein sequence ID" value="TDP71148.1"/>
    <property type="molecule type" value="Genomic_DNA"/>
</dbReference>
<reference evidence="1 2" key="1">
    <citation type="submission" date="2019-03" db="EMBL/GenBank/DDBJ databases">
        <title>Genomic Encyclopedia of Type Strains, Phase IV (KMG-IV): sequencing the most valuable type-strain genomes for metagenomic binning, comparative biology and taxonomic classification.</title>
        <authorList>
            <person name="Goeker M."/>
        </authorList>
    </citation>
    <scope>NUCLEOTIDE SEQUENCE [LARGE SCALE GENOMIC DNA]</scope>
    <source>
        <strain evidence="1 2">DSM 16998</strain>
    </source>
</reference>
<dbReference type="AlphaFoldDB" id="A0A4R6QNJ6"/>
<dbReference type="InParanoid" id="A0A4R6QNJ6"/>
<evidence type="ECO:0000313" key="2">
    <source>
        <dbReference type="Proteomes" id="UP000295361"/>
    </source>
</evidence>
<sequence>MPNPVDLVEAQAMKLTPDERAELAERLWLSVQADTDAAPLDPAWEAEIARRMQQIDSGEVVCRPWAEVMTELRAKHG</sequence>
<protein>
    <submittedName>
        <fullName evidence="1">Putative addiction module component (TIGR02574 family)</fullName>
    </submittedName>
</protein>
<dbReference type="OrthoDB" id="9156734at2"/>
<dbReference type="RefSeq" id="WP_133700945.1">
    <property type="nucleotide sequence ID" value="NZ_SNXS01000003.1"/>
</dbReference>